<evidence type="ECO:0000256" key="1">
    <source>
        <dbReference type="ARBA" id="ARBA00001964"/>
    </source>
</evidence>
<keyword evidence="2" id="KW-0560">Oxidoreductase</keyword>
<evidence type="ECO:0000313" key="5">
    <source>
        <dbReference type="EMBL" id="MBB5322554.1"/>
    </source>
</evidence>
<name>A0A840U9X7_9GAMM</name>
<comment type="caution">
    <text evidence="5">The sequence shown here is derived from an EMBL/GenBank/DDBJ whole genome shotgun (WGS) entry which is preliminary data.</text>
</comment>
<feature type="domain" description="Dehydrogenase E1 component" evidence="4">
    <location>
        <begin position="25"/>
        <end position="297"/>
    </location>
</feature>
<evidence type="ECO:0000313" key="6">
    <source>
        <dbReference type="Proteomes" id="UP000591735"/>
    </source>
</evidence>
<dbReference type="GO" id="GO:0016624">
    <property type="term" value="F:oxidoreductase activity, acting on the aldehyde or oxo group of donors, disulfide as acceptor"/>
    <property type="evidence" value="ECO:0007669"/>
    <property type="project" value="InterPro"/>
</dbReference>
<proteinExistence type="predicted"/>
<dbReference type="Proteomes" id="UP000591735">
    <property type="component" value="Unassembled WGS sequence"/>
</dbReference>
<protein>
    <submittedName>
        <fullName evidence="5">TPP-dependent pyruvate/acetoin dehydrogenase alpha subunit</fullName>
    </submittedName>
</protein>
<keyword evidence="3" id="KW-0786">Thiamine pyrophosphate</keyword>
<dbReference type="InterPro" id="IPR029061">
    <property type="entry name" value="THDP-binding"/>
</dbReference>
<dbReference type="PANTHER" id="PTHR11516:SF2">
    <property type="entry name" value="PYRUVATE DEHYDROGENASE ALPHA SUBUNIT"/>
    <property type="match status" value="1"/>
</dbReference>
<organism evidence="5 6">
    <name type="scientific">Marinobacter oulmenensis</name>
    <dbReference type="NCBI Taxonomy" id="643747"/>
    <lineage>
        <taxon>Bacteria</taxon>
        <taxon>Pseudomonadati</taxon>
        <taxon>Pseudomonadota</taxon>
        <taxon>Gammaproteobacteria</taxon>
        <taxon>Pseudomonadales</taxon>
        <taxon>Marinobacteraceae</taxon>
        <taxon>Marinobacter</taxon>
    </lineage>
</organism>
<dbReference type="InterPro" id="IPR001017">
    <property type="entry name" value="DH_E1"/>
</dbReference>
<dbReference type="CDD" id="cd02000">
    <property type="entry name" value="TPP_E1_PDC_ADC_BCADC"/>
    <property type="match status" value="1"/>
</dbReference>
<accession>A0A840U9X7</accession>
<dbReference type="SUPFAM" id="SSF52518">
    <property type="entry name" value="Thiamin diphosphate-binding fold (THDP-binding)"/>
    <property type="match status" value="1"/>
</dbReference>
<keyword evidence="6" id="KW-1185">Reference proteome</keyword>
<reference evidence="5 6" key="1">
    <citation type="submission" date="2020-08" db="EMBL/GenBank/DDBJ databases">
        <title>Genomic Encyclopedia of Type Strains, Phase IV (KMG-IV): sequencing the most valuable type-strain genomes for metagenomic binning, comparative biology and taxonomic classification.</title>
        <authorList>
            <person name="Goeker M."/>
        </authorList>
    </citation>
    <scope>NUCLEOTIDE SEQUENCE [LARGE SCALE GENOMIC DNA]</scope>
    <source>
        <strain evidence="5 6">DSM 22359</strain>
    </source>
</reference>
<dbReference type="Pfam" id="PF00676">
    <property type="entry name" value="E1_dh"/>
    <property type="match status" value="1"/>
</dbReference>
<keyword evidence="5" id="KW-0670">Pyruvate</keyword>
<dbReference type="Gene3D" id="3.40.50.970">
    <property type="match status" value="1"/>
</dbReference>
<dbReference type="AlphaFoldDB" id="A0A840U9X7"/>
<dbReference type="PANTHER" id="PTHR11516">
    <property type="entry name" value="PYRUVATE DEHYDROGENASE E1 COMPONENT, ALPHA SUBUNIT BACTERIAL AND ORGANELLAR"/>
    <property type="match status" value="1"/>
</dbReference>
<dbReference type="RefSeq" id="WP_183705863.1">
    <property type="nucleotide sequence ID" value="NZ_JACHFE010000009.1"/>
</dbReference>
<comment type="cofactor">
    <cofactor evidence="1">
        <name>thiamine diphosphate</name>
        <dbReference type="ChEBI" id="CHEBI:58937"/>
    </cofactor>
</comment>
<evidence type="ECO:0000259" key="4">
    <source>
        <dbReference type="Pfam" id="PF00676"/>
    </source>
</evidence>
<dbReference type="InterPro" id="IPR050642">
    <property type="entry name" value="PDH_E1_Alpha_Subunit"/>
</dbReference>
<sequence length="310" mass="33666">MTSGDRFNADHLGLSLTQAERLYFQMRLIREFETTLLDLFSQNAVFGTTHTCLGQEANAVAIMEALDRNIDTVWSNHRCHGHFLAYCGKVAELFAEIMGRELGVCAGRGGSQHICWHRFHSNGVQGGIVPLALGTAMAGKAEGAVTVVFLGDGTLGQGVVYECLNLAALWQLPVLFVLEDNGVAQTTPSELVFSGNAQARAEAFGLESAYSDTSEVMALHATASDLISRIRNGGSPCFWHIRSVRLGPHSKGDDTRSPEQMAALQQRDPVRLNERLVDTPLRLEQRCKTIIREALAQAEASPVNDGSLTA</sequence>
<dbReference type="EMBL" id="JACHFE010000009">
    <property type="protein sequence ID" value="MBB5322554.1"/>
    <property type="molecule type" value="Genomic_DNA"/>
</dbReference>
<dbReference type="GO" id="GO:0006086">
    <property type="term" value="P:pyruvate decarboxylation to acetyl-CoA"/>
    <property type="evidence" value="ECO:0007669"/>
    <property type="project" value="TreeGrafter"/>
</dbReference>
<gene>
    <name evidence="5" type="ORF">HNR38_003061</name>
</gene>
<evidence type="ECO:0000256" key="3">
    <source>
        <dbReference type="ARBA" id="ARBA00023052"/>
    </source>
</evidence>
<evidence type="ECO:0000256" key="2">
    <source>
        <dbReference type="ARBA" id="ARBA00023002"/>
    </source>
</evidence>